<keyword evidence="3" id="KW-1185">Reference proteome</keyword>
<dbReference type="AlphaFoldDB" id="A0A6A8AJN6"/>
<evidence type="ECO:0000256" key="1">
    <source>
        <dbReference type="SAM" id="SignalP"/>
    </source>
</evidence>
<dbReference type="RefSeq" id="WP_153358212.1">
    <property type="nucleotide sequence ID" value="NZ_JAYKOO010000004.1"/>
</dbReference>
<keyword evidence="1" id="KW-0732">Signal</keyword>
<dbReference type="EMBL" id="WIXI01000049">
    <property type="protein sequence ID" value="MQY48951.1"/>
    <property type="molecule type" value="Genomic_DNA"/>
</dbReference>
<dbReference type="Proteomes" id="UP000435138">
    <property type="component" value="Unassembled WGS sequence"/>
</dbReference>
<evidence type="ECO:0000313" key="2">
    <source>
        <dbReference type="EMBL" id="MQY48951.1"/>
    </source>
</evidence>
<feature type="signal peptide" evidence="1">
    <location>
        <begin position="1"/>
        <end position="22"/>
    </location>
</feature>
<protein>
    <submittedName>
        <fullName evidence="2">Uncharacterized protein</fullName>
    </submittedName>
</protein>
<gene>
    <name evidence="2" type="ORF">GAO09_23225</name>
</gene>
<name>A0A6A8AJN6_9HYPH</name>
<proteinExistence type="predicted"/>
<reference evidence="2 3" key="1">
    <citation type="submission" date="2019-11" db="EMBL/GenBank/DDBJ databases">
        <title>Genome analysis of Rhizobacterium cereale a novel genus and species isolated from maize roots in North Spain.</title>
        <authorList>
            <person name="Menendez E."/>
            <person name="Flores-Felix J.D."/>
            <person name="Ramirez-Bahena M.-H."/>
            <person name="Igual J.M."/>
            <person name="Garcia-Fraile P."/>
            <person name="Peix A."/>
            <person name="Velazquez E."/>
        </authorList>
    </citation>
    <scope>NUCLEOTIDE SEQUENCE [LARGE SCALE GENOMIC DNA]</scope>
    <source>
        <strain evidence="2 3">RZME27</strain>
    </source>
</reference>
<feature type="chain" id="PRO_5025351280" evidence="1">
    <location>
        <begin position="23"/>
        <end position="104"/>
    </location>
</feature>
<dbReference type="InterPro" id="IPR058110">
    <property type="entry name" value="GCG_CRPN_dom"/>
</dbReference>
<dbReference type="NCBIfam" id="NF047412">
    <property type="entry name" value="sig_GCG_CRPN_rpt"/>
    <property type="match status" value="1"/>
</dbReference>
<evidence type="ECO:0000313" key="3">
    <source>
        <dbReference type="Proteomes" id="UP000435138"/>
    </source>
</evidence>
<organism evidence="2 3">
    <name type="scientific">Endobacterium cereale</name>
    <dbReference type="NCBI Taxonomy" id="2663029"/>
    <lineage>
        <taxon>Bacteria</taxon>
        <taxon>Pseudomonadati</taxon>
        <taxon>Pseudomonadota</taxon>
        <taxon>Alphaproteobacteria</taxon>
        <taxon>Hyphomicrobiales</taxon>
        <taxon>Rhizobiaceae</taxon>
        <taxon>Endobacterium</taxon>
    </lineage>
</organism>
<comment type="caution">
    <text evidence="2">The sequence shown here is derived from an EMBL/GenBank/DDBJ whole genome shotgun (WGS) entry which is preliminary data.</text>
</comment>
<sequence>MRGLILSAGMIFGMLLGSSANAMPIGQPAAPMASTVQNVDYYCGRGYRLSPRGVCRPNRPPPRYERRWHRHDHWHDRREWRDRRERREWRERRHDRHYRDYRDW</sequence>
<accession>A0A6A8AJN6</accession>